<dbReference type="PANTHER" id="PTHR33053:SF26">
    <property type="entry name" value="TRANSPOSASE DOMAIN-CONTAINING PROTEIN"/>
    <property type="match status" value="1"/>
</dbReference>
<proteinExistence type="predicted"/>
<evidence type="ECO:0000313" key="1">
    <source>
        <dbReference type="WBParaSite" id="ECPE_0001740101-mRNA-1"/>
    </source>
</evidence>
<accession>A0A183BDS1</accession>
<dbReference type="WBParaSite" id="ECPE_0001740101-mRNA-1">
    <property type="protein sequence ID" value="ECPE_0001740101-mRNA-1"/>
    <property type="gene ID" value="ECPE_0001740101"/>
</dbReference>
<organism evidence="1">
    <name type="scientific">Echinostoma caproni</name>
    <dbReference type="NCBI Taxonomy" id="27848"/>
    <lineage>
        <taxon>Eukaryota</taxon>
        <taxon>Metazoa</taxon>
        <taxon>Spiralia</taxon>
        <taxon>Lophotrochozoa</taxon>
        <taxon>Platyhelminthes</taxon>
        <taxon>Trematoda</taxon>
        <taxon>Digenea</taxon>
        <taxon>Plagiorchiida</taxon>
        <taxon>Echinostomata</taxon>
        <taxon>Echinostomatoidea</taxon>
        <taxon>Echinostomatidae</taxon>
        <taxon>Echinostoma</taxon>
    </lineage>
</organism>
<protein>
    <submittedName>
        <fullName evidence="1">Transposase</fullName>
    </submittedName>
</protein>
<dbReference type="AlphaFoldDB" id="A0A183BDS1"/>
<sequence length="201" mass="23209">LSSLIDDLRVLLCDGLFNGETEHTQRVELHSVIADAPTKALLKQIKQHSGYYCCPNCIQKAVYIKGRLAFRTGDAKARTDWDYCARVHDDHHTGISPFERLLVDMISVFPTDYMRAVCLGLMKRLIFVWQETGNNRRPPIGTSMWQVAQYRLMLAIKSVTCEFSRRCRSLNNGEFWKATEYRQFMLYLGPVILHHILPSEV</sequence>
<dbReference type="PANTHER" id="PTHR33053">
    <property type="entry name" value="PROTEIN, PUTATIVE-RELATED"/>
    <property type="match status" value="1"/>
</dbReference>
<name>A0A183BDS1_9TREM</name>
<reference evidence="1" key="1">
    <citation type="submission" date="2016-06" db="UniProtKB">
        <authorList>
            <consortium name="WormBaseParasite"/>
        </authorList>
    </citation>
    <scope>IDENTIFICATION</scope>
</reference>